<sequence>MPAKKKALQTSAHLKKWSTANKPMLNARLQRAGDMIQEEFLEAFRRLADQ</sequence>
<gene>
    <name evidence="1" type="ordered locus">Sulac_0788</name>
</gene>
<keyword evidence="2" id="KW-1185">Reference proteome</keyword>
<dbReference type="Proteomes" id="UP000005439">
    <property type="component" value="Chromosome"/>
</dbReference>
<accession>G8U158</accession>
<reference evidence="2" key="1">
    <citation type="submission" date="2011-12" db="EMBL/GenBank/DDBJ databases">
        <title>The complete genome of chromosome of Sulfobacillus acidophilus DSM 10332.</title>
        <authorList>
            <person name="Lucas S."/>
            <person name="Han J."/>
            <person name="Lapidus A."/>
            <person name="Bruce D."/>
            <person name="Goodwin L."/>
            <person name="Pitluck S."/>
            <person name="Peters L."/>
            <person name="Kyrpides N."/>
            <person name="Mavromatis K."/>
            <person name="Ivanova N."/>
            <person name="Mikhailova N."/>
            <person name="Chertkov O."/>
            <person name="Saunders E."/>
            <person name="Detter J.C."/>
            <person name="Tapia R."/>
            <person name="Han C."/>
            <person name="Land M."/>
            <person name="Hauser L."/>
            <person name="Markowitz V."/>
            <person name="Cheng J.-F."/>
            <person name="Hugenholtz P."/>
            <person name="Woyke T."/>
            <person name="Wu D."/>
            <person name="Pukall R."/>
            <person name="Gehrich-Schroeter G."/>
            <person name="Schneider S."/>
            <person name="Klenk H.-P."/>
            <person name="Eisen J.A."/>
        </authorList>
    </citation>
    <scope>NUCLEOTIDE SEQUENCE [LARGE SCALE GENOMIC DNA]</scope>
    <source>
        <strain evidence="2">ATCC 700253 / DSM 10332 / NAL</strain>
    </source>
</reference>
<evidence type="ECO:0000313" key="2">
    <source>
        <dbReference type="Proteomes" id="UP000005439"/>
    </source>
</evidence>
<dbReference type="HOGENOM" id="CLU_3123480_0_0_9"/>
<evidence type="ECO:0000313" key="1">
    <source>
        <dbReference type="EMBL" id="AEW04291.1"/>
    </source>
</evidence>
<proteinExistence type="predicted"/>
<dbReference type="EMBL" id="CP003179">
    <property type="protein sequence ID" value="AEW04291.1"/>
    <property type="molecule type" value="Genomic_DNA"/>
</dbReference>
<protein>
    <submittedName>
        <fullName evidence="1">Uncharacterized protein</fullName>
    </submittedName>
</protein>
<organism evidence="1 2">
    <name type="scientific">Sulfobacillus acidophilus (strain ATCC 700253 / DSM 10332 / NAL)</name>
    <dbReference type="NCBI Taxonomy" id="679936"/>
    <lineage>
        <taxon>Bacteria</taxon>
        <taxon>Bacillati</taxon>
        <taxon>Bacillota</taxon>
        <taxon>Clostridia</taxon>
        <taxon>Eubacteriales</taxon>
        <taxon>Clostridiales Family XVII. Incertae Sedis</taxon>
        <taxon>Sulfobacillus</taxon>
    </lineage>
</organism>
<dbReference type="PATRIC" id="fig|679936.5.peg.838"/>
<name>G8U158_SULAD</name>
<reference evidence="1 2" key="2">
    <citation type="journal article" date="2012" name="Stand. Genomic Sci.">
        <title>Complete genome sequence of the moderately thermophilic mineral-sulfide-oxidizing firmicute Sulfobacillus acidophilus type strain (NAL(T)).</title>
        <authorList>
            <person name="Anderson I."/>
            <person name="Chertkov O."/>
            <person name="Chen A."/>
            <person name="Saunders E."/>
            <person name="Lapidus A."/>
            <person name="Nolan M."/>
            <person name="Lucas S."/>
            <person name="Hammon N."/>
            <person name="Deshpande S."/>
            <person name="Cheng J.F."/>
            <person name="Han C."/>
            <person name="Tapia R."/>
            <person name="Goodwin L.A."/>
            <person name="Pitluck S."/>
            <person name="Liolios K."/>
            <person name="Pagani I."/>
            <person name="Ivanova N."/>
            <person name="Mikhailova N."/>
            <person name="Pati A."/>
            <person name="Palaniappan K."/>
            <person name="Land M."/>
            <person name="Pan C."/>
            <person name="Rohde M."/>
            <person name="Pukall R."/>
            <person name="Goker M."/>
            <person name="Detter J.C."/>
            <person name="Woyke T."/>
            <person name="Bristow J."/>
            <person name="Eisen J.A."/>
            <person name="Markowitz V."/>
            <person name="Hugenholtz P."/>
            <person name="Kyrpides N.C."/>
            <person name="Klenk H.P."/>
            <person name="Mavromatis K."/>
        </authorList>
    </citation>
    <scope>NUCLEOTIDE SEQUENCE [LARGE SCALE GENOMIC DNA]</scope>
    <source>
        <strain evidence="2">ATCC 700253 / DSM 10332 / NAL</strain>
    </source>
</reference>
<dbReference type="AlphaFoldDB" id="G8U158"/>
<dbReference type="STRING" id="679936.Sulac_0788"/>
<dbReference type="KEGG" id="sap:Sulac_0788"/>